<evidence type="ECO:0000259" key="1">
    <source>
        <dbReference type="SMART" id="SM00507"/>
    </source>
</evidence>
<proteinExistence type="predicted"/>
<accession>A0A9X4JUV5</accession>
<dbReference type="InterPro" id="IPR003615">
    <property type="entry name" value="HNH_nuc"/>
</dbReference>
<sequence>MCFPSDICNYTEAGRTKIHSLQKAIDPWTLQQLMQNPIRGKSAELNDNRISLYVAQRGKCAITGDALELGDMNVHHIIPTHLQGDDRYANLVLLTSDAHKLVHAIQEETVQKYLLKLQNCTIHFQRLNKMRKHAGLSEISTNR</sequence>
<comment type="caution">
    <text evidence="2">The sequence shown here is derived from an EMBL/GenBank/DDBJ whole genome shotgun (WGS) entry which is preliminary data.</text>
</comment>
<dbReference type="RefSeq" id="WP_277445449.1">
    <property type="nucleotide sequence ID" value="NZ_JAKOAV010000052.1"/>
</dbReference>
<reference evidence="2" key="1">
    <citation type="submission" date="2022-02" db="EMBL/GenBank/DDBJ databases">
        <authorList>
            <person name="Leng L."/>
        </authorList>
    </citation>
    <scope>NUCLEOTIDE SEQUENCE</scope>
    <source>
        <strain evidence="2">JI</strain>
    </source>
</reference>
<dbReference type="AlphaFoldDB" id="A0A9X4JUV5"/>
<evidence type="ECO:0000313" key="3">
    <source>
        <dbReference type="Proteomes" id="UP001154312"/>
    </source>
</evidence>
<name>A0A9X4JUV5_9FIRM</name>
<gene>
    <name evidence="2" type="ORF">L7E55_16495</name>
</gene>
<evidence type="ECO:0000313" key="2">
    <source>
        <dbReference type="EMBL" id="MDF9409925.1"/>
    </source>
</evidence>
<dbReference type="SMART" id="SM00507">
    <property type="entry name" value="HNHc"/>
    <property type="match status" value="1"/>
</dbReference>
<feature type="domain" description="HNH nuclease" evidence="1">
    <location>
        <begin position="49"/>
        <end position="100"/>
    </location>
</feature>
<organism evidence="2 3">
    <name type="scientific">Pelotomaculum isophthalicicum JI</name>
    <dbReference type="NCBI Taxonomy" id="947010"/>
    <lineage>
        <taxon>Bacteria</taxon>
        <taxon>Bacillati</taxon>
        <taxon>Bacillota</taxon>
        <taxon>Clostridia</taxon>
        <taxon>Eubacteriales</taxon>
        <taxon>Desulfotomaculaceae</taxon>
        <taxon>Pelotomaculum</taxon>
    </lineage>
</organism>
<dbReference type="EMBL" id="JAKOAV010000052">
    <property type="protein sequence ID" value="MDF9409925.1"/>
    <property type="molecule type" value="Genomic_DNA"/>
</dbReference>
<protein>
    <recommendedName>
        <fullName evidence="1">HNH nuclease domain-containing protein</fullName>
    </recommendedName>
</protein>
<dbReference type="Proteomes" id="UP001154312">
    <property type="component" value="Unassembled WGS sequence"/>
</dbReference>
<keyword evidence="3" id="KW-1185">Reference proteome</keyword>
<dbReference type="Gene3D" id="1.10.30.50">
    <property type="match status" value="1"/>
</dbReference>